<dbReference type="Pfam" id="PF00497">
    <property type="entry name" value="SBP_bac_3"/>
    <property type="match status" value="1"/>
</dbReference>
<feature type="chain" id="PRO_5032701262" evidence="2">
    <location>
        <begin position="20"/>
        <end position="302"/>
    </location>
</feature>
<keyword evidence="5" id="KW-1185">Reference proteome</keyword>
<comment type="caution">
    <text evidence="4">The sequence shown here is derived from an EMBL/GenBank/DDBJ whole genome shotgun (WGS) entry which is preliminary data.</text>
</comment>
<dbReference type="PROSITE" id="PS51257">
    <property type="entry name" value="PROKAR_LIPOPROTEIN"/>
    <property type="match status" value="1"/>
</dbReference>
<dbReference type="AlphaFoldDB" id="A0A853DRA8"/>
<dbReference type="EMBL" id="JACCHJ010000001">
    <property type="protein sequence ID" value="NYK11098.1"/>
    <property type="molecule type" value="Genomic_DNA"/>
</dbReference>
<dbReference type="CDD" id="cd01004">
    <property type="entry name" value="PBP2_MidA_like"/>
    <property type="match status" value="1"/>
</dbReference>
<keyword evidence="1 2" id="KW-0732">Signal</keyword>
<evidence type="ECO:0000313" key="4">
    <source>
        <dbReference type="EMBL" id="NYK11098.1"/>
    </source>
</evidence>
<evidence type="ECO:0000259" key="3">
    <source>
        <dbReference type="SMART" id="SM00062"/>
    </source>
</evidence>
<feature type="signal peptide" evidence="2">
    <location>
        <begin position="1"/>
        <end position="19"/>
    </location>
</feature>
<reference evidence="4 5" key="1">
    <citation type="submission" date="2020-07" db="EMBL/GenBank/DDBJ databases">
        <title>Sequencing the genomes of 1000 actinobacteria strains.</title>
        <authorList>
            <person name="Klenk H.-P."/>
        </authorList>
    </citation>
    <scope>NUCLEOTIDE SEQUENCE [LARGE SCALE GENOMIC DNA]</scope>
    <source>
        <strain evidence="4 5">DSM 15166</strain>
    </source>
</reference>
<evidence type="ECO:0000313" key="5">
    <source>
        <dbReference type="Proteomes" id="UP000521075"/>
    </source>
</evidence>
<dbReference type="SMART" id="SM00062">
    <property type="entry name" value="PBPb"/>
    <property type="match status" value="1"/>
</dbReference>
<feature type="domain" description="Solute-binding protein family 3/N-terminal" evidence="3">
    <location>
        <begin position="63"/>
        <end position="288"/>
    </location>
</feature>
<dbReference type="RefSeq" id="WP_179701661.1">
    <property type="nucleotide sequence ID" value="NZ_BAAAHA010000001.1"/>
</dbReference>
<organism evidence="4 5">
    <name type="scientific">Leifsonia naganoensis</name>
    <dbReference type="NCBI Taxonomy" id="150025"/>
    <lineage>
        <taxon>Bacteria</taxon>
        <taxon>Bacillati</taxon>
        <taxon>Actinomycetota</taxon>
        <taxon>Actinomycetes</taxon>
        <taxon>Micrococcales</taxon>
        <taxon>Microbacteriaceae</taxon>
        <taxon>Leifsonia</taxon>
    </lineage>
</organism>
<name>A0A853DRA8_9MICO</name>
<sequence>MRIRSVAPVAAFAAVAALALTGCVDNSTPSSSGTSTSSAAAVDVKKDDALAASLPEKIKSAGKLVVGMDNTYPPNEYKDDNSQPVGWEVDLAKAIGDKLGVKTEFSIAKFDNIIPKVAGAQNDYGMSSFTDTTEREQQVDFVNYYSAGILWASAKGKTVDPDNACGLKVAVQSTTYEDTDEVPAKSKACTDAGKAAIQVLRYDTQDDATNAVVLGKADALSADSPVTLYAISKTDGKLQEAGKTFDEAPYGLPVAKGSELTPVLQKTVQALIDDGSYGKILDKWGVSDGAVTKAEVNAASKG</sequence>
<accession>A0A853DRA8</accession>
<dbReference type="Proteomes" id="UP000521075">
    <property type="component" value="Unassembled WGS sequence"/>
</dbReference>
<proteinExistence type="predicted"/>
<protein>
    <submittedName>
        <fullName evidence="4">Polar amino acid transport system substrate-binding protein</fullName>
    </submittedName>
</protein>
<gene>
    <name evidence="4" type="ORF">HNR14_002979</name>
</gene>
<dbReference type="PANTHER" id="PTHR35936:SF17">
    <property type="entry name" value="ARGININE-BINDING EXTRACELLULAR PROTEIN ARTP"/>
    <property type="match status" value="1"/>
</dbReference>
<dbReference type="SUPFAM" id="SSF53850">
    <property type="entry name" value="Periplasmic binding protein-like II"/>
    <property type="match status" value="1"/>
</dbReference>
<dbReference type="Gene3D" id="3.40.190.10">
    <property type="entry name" value="Periplasmic binding protein-like II"/>
    <property type="match status" value="2"/>
</dbReference>
<evidence type="ECO:0000256" key="2">
    <source>
        <dbReference type="SAM" id="SignalP"/>
    </source>
</evidence>
<evidence type="ECO:0000256" key="1">
    <source>
        <dbReference type="ARBA" id="ARBA00022729"/>
    </source>
</evidence>
<dbReference type="PANTHER" id="PTHR35936">
    <property type="entry name" value="MEMBRANE-BOUND LYTIC MUREIN TRANSGLYCOSYLASE F"/>
    <property type="match status" value="1"/>
</dbReference>
<dbReference type="InterPro" id="IPR001638">
    <property type="entry name" value="Solute-binding_3/MltF_N"/>
</dbReference>